<sequence>MIRRRFLGGGVTTRIGVLDGVTENMGNSRGVKREVRTTWVQGFEILVISGGTLEFLFTFSVDIEIDDCD</sequence>
<reference evidence="1" key="1">
    <citation type="submission" date="2019-03" db="EMBL/GenBank/DDBJ databases">
        <authorList>
            <person name="Mank J."/>
            <person name="Almeida P."/>
        </authorList>
    </citation>
    <scope>NUCLEOTIDE SEQUENCE</scope>
    <source>
        <strain evidence="1">78183</strain>
    </source>
</reference>
<name>A0A6N2MBP4_SALVM</name>
<gene>
    <name evidence="1" type="ORF">SVIM_LOCUS347025</name>
</gene>
<proteinExistence type="predicted"/>
<accession>A0A6N2MBP4</accession>
<evidence type="ECO:0000313" key="1">
    <source>
        <dbReference type="EMBL" id="VFU51363.1"/>
    </source>
</evidence>
<dbReference type="EMBL" id="CAADRP010001756">
    <property type="protein sequence ID" value="VFU51363.1"/>
    <property type="molecule type" value="Genomic_DNA"/>
</dbReference>
<organism evidence="1">
    <name type="scientific">Salix viminalis</name>
    <name type="common">Common osier</name>
    <name type="synonym">Basket willow</name>
    <dbReference type="NCBI Taxonomy" id="40686"/>
    <lineage>
        <taxon>Eukaryota</taxon>
        <taxon>Viridiplantae</taxon>
        <taxon>Streptophyta</taxon>
        <taxon>Embryophyta</taxon>
        <taxon>Tracheophyta</taxon>
        <taxon>Spermatophyta</taxon>
        <taxon>Magnoliopsida</taxon>
        <taxon>eudicotyledons</taxon>
        <taxon>Gunneridae</taxon>
        <taxon>Pentapetalae</taxon>
        <taxon>rosids</taxon>
        <taxon>fabids</taxon>
        <taxon>Malpighiales</taxon>
        <taxon>Salicaceae</taxon>
        <taxon>Saliceae</taxon>
        <taxon>Salix</taxon>
    </lineage>
</organism>
<dbReference type="AlphaFoldDB" id="A0A6N2MBP4"/>
<protein>
    <submittedName>
        <fullName evidence="1">Uncharacterized protein</fullName>
    </submittedName>
</protein>